<comment type="caution">
    <text evidence="9">The sequence shown here is derived from an EMBL/GenBank/DDBJ whole genome shotgun (WGS) entry which is preliminary data.</text>
</comment>
<dbReference type="EC" id="2.7.13.3" evidence="2"/>
<comment type="catalytic activity">
    <reaction evidence="1">
        <text>ATP + protein L-histidine = ADP + protein N-phospho-L-histidine.</text>
        <dbReference type="EC" id="2.7.13.3"/>
    </reaction>
</comment>
<evidence type="ECO:0000256" key="4">
    <source>
        <dbReference type="ARBA" id="ARBA00022679"/>
    </source>
</evidence>
<dbReference type="GO" id="GO:0000160">
    <property type="term" value="P:phosphorelay signal transduction system"/>
    <property type="evidence" value="ECO:0007669"/>
    <property type="project" value="TreeGrafter"/>
</dbReference>
<keyword evidence="4" id="KW-0808">Transferase</keyword>
<dbReference type="PROSITE" id="PS50109">
    <property type="entry name" value="HIS_KIN"/>
    <property type="match status" value="1"/>
</dbReference>
<keyword evidence="5" id="KW-0812">Transmembrane</keyword>
<evidence type="ECO:0000256" key="1">
    <source>
        <dbReference type="ARBA" id="ARBA00000085"/>
    </source>
</evidence>
<evidence type="ECO:0000256" key="5">
    <source>
        <dbReference type="ARBA" id="ARBA00022692"/>
    </source>
</evidence>
<keyword evidence="6 9" id="KW-0418">Kinase</keyword>
<reference evidence="9" key="1">
    <citation type="journal article" date="2013" name="Environ. Microbiol.">
        <title>Microbiota from the distal guts of lean and obese adolescents exhibit partial functional redundancy besides clear differences in community structure.</title>
        <authorList>
            <person name="Ferrer M."/>
            <person name="Ruiz A."/>
            <person name="Lanza F."/>
            <person name="Haange S.B."/>
            <person name="Oberbach A."/>
            <person name="Till H."/>
            <person name="Bargiela R."/>
            <person name="Campoy C."/>
            <person name="Segura M.T."/>
            <person name="Richter M."/>
            <person name="von Bergen M."/>
            <person name="Seifert J."/>
            <person name="Suarez A."/>
        </authorList>
    </citation>
    <scope>NUCLEOTIDE SEQUENCE</scope>
</reference>
<keyword evidence="7" id="KW-0472">Membrane</keyword>
<dbReference type="InterPro" id="IPR036890">
    <property type="entry name" value="HATPase_C_sf"/>
</dbReference>
<feature type="domain" description="Histidine kinase" evidence="8">
    <location>
        <begin position="1"/>
        <end position="160"/>
    </location>
</feature>
<dbReference type="PANTHER" id="PTHR45436:SF5">
    <property type="entry name" value="SENSOR HISTIDINE KINASE TRCS"/>
    <property type="match status" value="1"/>
</dbReference>
<evidence type="ECO:0000256" key="3">
    <source>
        <dbReference type="ARBA" id="ARBA00022553"/>
    </source>
</evidence>
<dbReference type="InterPro" id="IPR005467">
    <property type="entry name" value="His_kinase_dom"/>
</dbReference>
<dbReference type="SMART" id="SM00387">
    <property type="entry name" value="HATPase_c"/>
    <property type="match status" value="1"/>
</dbReference>
<keyword evidence="3" id="KW-0597">Phosphoprotein</keyword>
<protein>
    <recommendedName>
        <fullName evidence="2">histidine kinase</fullName>
        <ecNumber evidence="2">2.7.13.3</ecNumber>
    </recommendedName>
</protein>
<name>K1SB59_9ZZZZ</name>
<dbReference type="GO" id="GO:0005886">
    <property type="term" value="C:plasma membrane"/>
    <property type="evidence" value="ECO:0007669"/>
    <property type="project" value="TreeGrafter"/>
</dbReference>
<gene>
    <name evidence="9" type="ORF">OBE_11982</name>
</gene>
<dbReference type="InterPro" id="IPR050428">
    <property type="entry name" value="TCS_sensor_his_kinase"/>
</dbReference>
<keyword evidence="7" id="KW-1133">Transmembrane helix</keyword>
<organism evidence="9">
    <name type="scientific">human gut metagenome</name>
    <dbReference type="NCBI Taxonomy" id="408170"/>
    <lineage>
        <taxon>unclassified sequences</taxon>
        <taxon>metagenomes</taxon>
        <taxon>organismal metagenomes</taxon>
    </lineage>
</organism>
<dbReference type="AlphaFoldDB" id="K1SB59"/>
<dbReference type="GO" id="GO:0004673">
    <property type="term" value="F:protein histidine kinase activity"/>
    <property type="evidence" value="ECO:0007669"/>
    <property type="project" value="UniProtKB-EC"/>
</dbReference>
<evidence type="ECO:0000256" key="6">
    <source>
        <dbReference type="ARBA" id="ARBA00022777"/>
    </source>
</evidence>
<evidence type="ECO:0000259" key="8">
    <source>
        <dbReference type="PROSITE" id="PS50109"/>
    </source>
</evidence>
<dbReference type="InterPro" id="IPR003594">
    <property type="entry name" value="HATPase_dom"/>
</dbReference>
<dbReference type="PANTHER" id="PTHR45436">
    <property type="entry name" value="SENSOR HISTIDINE KINASE YKOH"/>
    <property type="match status" value="1"/>
</dbReference>
<evidence type="ECO:0000256" key="2">
    <source>
        <dbReference type="ARBA" id="ARBA00012438"/>
    </source>
</evidence>
<dbReference type="Gene3D" id="3.30.565.10">
    <property type="entry name" value="Histidine kinase-like ATPase, C-terminal domain"/>
    <property type="match status" value="1"/>
</dbReference>
<accession>K1SB59</accession>
<sequence length="160" mass="17238">MRLNRSLLLLSKIENGQFPESEPVDVNALVRSTAEDLGEIYAYRGIRFTLLEEGQLTVRMNPSLAASVVGNLLKNAFVHGDADGEIVVRVDAGSLSVANSGAGGALDGEHVFDRFYQGTKREGSTGLGLAIVDAVCRLYGMRIGYGYADGRHCFTLRIAD</sequence>
<dbReference type="EMBL" id="AJWZ01008250">
    <property type="protein sequence ID" value="EKC54633.1"/>
    <property type="molecule type" value="Genomic_DNA"/>
</dbReference>
<dbReference type="Pfam" id="PF02518">
    <property type="entry name" value="HATPase_c"/>
    <property type="match status" value="1"/>
</dbReference>
<proteinExistence type="predicted"/>
<evidence type="ECO:0000313" key="9">
    <source>
        <dbReference type="EMBL" id="EKC54633.1"/>
    </source>
</evidence>
<dbReference type="SUPFAM" id="SSF55874">
    <property type="entry name" value="ATPase domain of HSP90 chaperone/DNA topoisomerase II/histidine kinase"/>
    <property type="match status" value="1"/>
</dbReference>
<evidence type="ECO:0000256" key="7">
    <source>
        <dbReference type="ARBA" id="ARBA00022989"/>
    </source>
</evidence>